<keyword evidence="1" id="KW-0812">Transmembrane</keyword>
<dbReference type="Gramene" id="AET4Gv20436900.9">
    <property type="protein sequence ID" value="AET4Gv20436900.9"/>
    <property type="gene ID" value="AET4Gv20436900"/>
</dbReference>
<keyword evidence="3" id="KW-1185">Reference proteome</keyword>
<dbReference type="AlphaFoldDB" id="A0A453I3R6"/>
<name>A0A453I3R6_AEGTS</name>
<protein>
    <submittedName>
        <fullName evidence="2">Uncharacterized protein</fullName>
    </submittedName>
</protein>
<reference evidence="2" key="3">
    <citation type="journal article" date="2017" name="Nature">
        <title>Genome sequence of the progenitor of the wheat D genome Aegilops tauschii.</title>
        <authorList>
            <person name="Luo M.C."/>
            <person name="Gu Y.Q."/>
            <person name="Puiu D."/>
            <person name="Wang H."/>
            <person name="Twardziok S.O."/>
            <person name="Deal K.R."/>
            <person name="Huo N."/>
            <person name="Zhu T."/>
            <person name="Wang L."/>
            <person name="Wang Y."/>
            <person name="McGuire P.E."/>
            <person name="Liu S."/>
            <person name="Long H."/>
            <person name="Ramasamy R.K."/>
            <person name="Rodriguez J.C."/>
            <person name="Van S.L."/>
            <person name="Yuan L."/>
            <person name="Wang Z."/>
            <person name="Xia Z."/>
            <person name="Xiao L."/>
            <person name="Anderson O.D."/>
            <person name="Ouyang S."/>
            <person name="Liang Y."/>
            <person name="Zimin A.V."/>
            <person name="Pertea G."/>
            <person name="Qi P."/>
            <person name="Bennetzen J.L."/>
            <person name="Dai X."/>
            <person name="Dawson M.W."/>
            <person name="Muller H.G."/>
            <person name="Kugler K."/>
            <person name="Rivarola-Duarte L."/>
            <person name="Spannagl M."/>
            <person name="Mayer K.F.X."/>
            <person name="Lu F.H."/>
            <person name="Bevan M.W."/>
            <person name="Leroy P."/>
            <person name="Li P."/>
            <person name="You F.M."/>
            <person name="Sun Q."/>
            <person name="Liu Z."/>
            <person name="Lyons E."/>
            <person name="Wicker T."/>
            <person name="Salzberg S.L."/>
            <person name="Devos K.M."/>
            <person name="Dvorak J."/>
        </authorList>
    </citation>
    <scope>NUCLEOTIDE SEQUENCE [LARGE SCALE GENOMIC DNA]</scope>
    <source>
        <strain evidence="2">cv. AL8/78</strain>
    </source>
</reference>
<reference evidence="3" key="1">
    <citation type="journal article" date="2014" name="Science">
        <title>Ancient hybridizations among the ancestral genomes of bread wheat.</title>
        <authorList>
            <consortium name="International Wheat Genome Sequencing Consortium,"/>
            <person name="Marcussen T."/>
            <person name="Sandve S.R."/>
            <person name="Heier L."/>
            <person name="Spannagl M."/>
            <person name="Pfeifer M."/>
            <person name="Jakobsen K.S."/>
            <person name="Wulff B.B."/>
            <person name="Steuernagel B."/>
            <person name="Mayer K.F."/>
            <person name="Olsen O.A."/>
        </authorList>
    </citation>
    <scope>NUCLEOTIDE SEQUENCE [LARGE SCALE GENOMIC DNA]</scope>
    <source>
        <strain evidence="3">cv. AL8/78</strain>
    </source>
</reference>
<accession>A0A453I3R6</accession>
<reference evidence="2" key="4">
    <citation type="submission" date="2019-03" db="UniProtKB">
        <authorList>
            <consortium name="EnsemblPlants"/>
        </authorList>
    </citation>
    <scope>IDENTIFICATION</scope>
</reference>
<evidence type="ECO:0000313" key="3">
    <source>
        <dbReference type="Proteomes" id="UP000015105"/>
    </source>
</evidence>
<evidence type="ECO:0000256" key="1">
    <source>
        <dbReference type="SAM" id="Phobius"/>
    </source>
</evidence>
<keyword evidence="1" id="KW-1133">Transmembrane helix</keyword>
<dbReference type="EnsemblPlants" id="AET4Gv20436900.9">
    <property type="protein sequence ID" value="AET4Gv20436900.9"/>
    <property type="gene ID" value="AET4Gv20436900"/>
</dbReference>
<reference evidence="2" key="5">
    <citation type="journal article" date="2021" name="G3 (Bethesda)">
        <title>Aegilops tauschii genome assembly Aet v5.0 features greater sequence contiguity and improved annotation.</title>
        <authorList>
            <person name="Wang L."/>
            <person name="Zhu T."/>
            <person name="Rodriguez J.C."/>
            <person name="Deal K.R."/>
            <person name="Dubcovsky J."/>
            <person name="McGuire P.E."/>
            <person name="Lux T."/>
            <person name="Spannagl M."/>
            <person name="Mayer K.F.X."/>
            <person name="Baldrich P."/>
            <person name="Meyers B.C."/>
            <person name="Huo N."/>
            <person name="Gu Y.Q."/>
            <person name="Zhou H."/>
            <person name="Devos K.M."/>
            <person name="Bennetzen J.L."/>
            <person name="Unver T."/>
            <person name="Budak H."/>
            <person name="Gulick P.J."/>
            <person name="Galiba G."/>
            <person name="Kalapos B."/>
            <person name="Nelson D.R."/>
            <person name="Li P."/>
            <person name="You F.M."/>
            <person name="Luo M.C."/>
            <person name="Dvorak J."/>
        </authorList>
    </citation>
    <scope>NUCLEOTIDE SEQUENCE [LARGE SCALE GENOMIC DNA]</scope>
    <source>
        <strain evidence="2">cv. AL8/78</strain>
    </source>
</reference>
<feature type="transmembrane region" description="Helical" evidence="1">
    <location>
        <begin position="26"/>
        <end position="50"/>
    </location>
</feature>
<keyword evidence="1" id="KW-0472">Membrane</keyword>
<proteinExistence type="predicted"/>
<organism evidence="2 3">
    <name type="scientific">Aegilops tauschii subsp. strangulata</name>
    <name type="common">Goatgrass</name>
    <dbReference type="NCBI Taxonomy" id="200361"/>
    <lineage>
        <taxon>Eukaryota</taxon>
        <taxon>Viridiplantae</taxon>
        <taxon>Streptophyta</taxon>
        <taxon>Embryophyta</taxon>
        <taxon>Tracheophyta</taxon>
        <taxon>Spermatophyta</taxon>
        <taxon>Magnoliopsida</taxon>
        <taxon>Liliopsida</taxon>
        <taxon>Poales</taxon>
        <taxon>Poaceae</taxon>
        <taxon>BOP clade</taxon>
        <taxon>Pooideae</taxon>
        <taxon>Triticodae</taxon>
        <taxon>Triticeae</taxon>
        <taxon>Triticinae</taxon>
        <taxon>Aegilops</taxon>
    </lineage>
</organism>
<dbReference type="Proteomes" id="UP000015105">
    <property type="component" value="Chromosome 4D"/>
</dbReference>
<sequence>MALAGPAQLLMDHLLCGPFTAEWGNLFLVIFWSLTLYYMAYFYLFLYILAVSPMGCLWKMPYPVSPYACRRVRVPISVLFRS</sequence>
<reference evidence="3" key="2">
    <citation type="journal article" date="2017" name="Nat. Plants">
        <title>The Aegilops tauschii genome reveals multiple impacts of transposons.</title>
        <authorList>
            <person name="Zhao G."/>
            <person name="Zou C."/>
            <person name="Li K."/>
            <person name="Wang K."/>
            <person name="Li T."/>
            <person name="Gao L."/>
            <person name="Zhang X."/>
            <person name="Wang H."/>
            <person name="Yang Z."/>
            <person name="Liu X."/>
            <person name="Jiang W."/>
            <person name="Mao L."/>
            <person name="Kong X."/>
            <person name="Jiao Y."/>
            <person name="Jia J."/>
        </authorList>
    </citation>
    <scope>NUCLEOTIDE SEQUENCE [LARGE SCALE GENOMIC DNA]</scope>
    <source>
        <strain evidence="3">cv. AL8/78</strain>
    </source>
</reference>
<evidence type="ECO:0000313" key="2">
    <source>
        <dbReference type="EnsemblPlants" id="AET4Gv20436900.9"/>
    </source>
</evidence>